<dbReference type="PANTHER" id="PTHR42891:SF1">
    <property type="entry name" value="D-GLYCERO-BETA-D-MANNO-HEPTOSE-1,7-BISPHOSPHATE 7-PHOSPHATASE"/>
    <property type="match status" value="1"/>
</dbReference>
<reference evidence="10 11" key="2">
    <citation type="submission" date="2019-09" db="EMBL/GenBank/DDBJ databases">
        <title>Complete Genome Sequence and Methylome Analysis of free living Spirochaetas.</title>
        <authorList>
            <person name="Leshcheva N."/>
            <person name="Mikheeva N."/>
        </authorList>
    </citation>
    <scope>NUCLEOTIDE SEQUENCE [LARGE SCALE GENOMIC DNA]</scope>
    <source>
        <strain evidence="10 11">P</strain>
    </source>
</reference>
<dbReference type="NCBIfam" id="TIGR01662">
    <property type="entry name" value="HAD-SF-IIIA"/>
    <property type="match status" value="1"/>
</dbReference>
<keyword evidence="6" id="KW-0479">Metal-binding</keyword>
<evidence type="ECO:0000313" key="11">
    <source>
        <dbReference type="Proteomes" id="UP000323824"/>
    </source>
</evidence>
<dbReference type="GO" id="GO:0016791">
    <property type="term" value="F:phosphatase activity"/>
    <property type="evidence" value="ECO:0007669"/>
    <property type="project" value="InterPro"/>
</dbReference>
<evidence type="ECO:0000256" key="9">
    <source>
        <dbReference type="ARBA" id="ARBA00031828"/>
    </source>
</evidence>
<sequence>MNRALFLDRDGIIIKDVSYPHKIEDLIINNEIIPYLKHFLELGFKLIIVTNQAGISKGKFTMDQYKEFQKELINRLSFLGVYITDTYFCPYHKDGVVEPFNVDSYDRKPKPGMFLKAAKDHNIDISRSFMIGDKFSDIIELESLKCYILESEYNRGEPGTYTTVDDIFWEINSEL</sequence>
<dbReference type="GO" id="GO:0046872">
    <property type="term" value="F:metal ion binding"/>
    <property type="evidence" value="ECO:0007669"/>
    <property type="project" value="UniProtKB-KW"/>
</dbReference>
<evidence type="ECO:0000256" key="5">
    <source>
        <dbReference type="ARBA" id="ARBA00022490"/>
    </source>
</evidence>
<evidence type="ECO:0000256" key="4">
    <source>
        <dbReference type="ARBA" id="ARBA00011245"/>
    </source>
</evidence>
<comment type="similarity">
    <text evidence="3">Belongs to the GmhB family.</text>
</comment>
<evidence type="ECO:0000256" key="6">
    <source>
        <dbReference type="ARBA" id="ARBA00022723"/>
    </source>
</evidence>
<reference evidence="10 11" key="1">
    <citation type="submission" date="2019-02" db="EMBL/GenBank/DDBJ databases">
        <authorList>
            <person name="Fomenkov A."/>
            <person name="Dubinina G."/>
            <person name="Grabovich M."/>
            <person name="Vincze T."/>
            <person name="Roberts R.J."/>
        </authorList>
    </citation>
    <scope>NUCLEOTIDE SEQUENCE [LARGE SCALE GENOMIC DNA]</scope>
    <source>
        <strain evidence="10 11">P</strain>
    </source>
</reference>
<protein>
    <recommendedName>
        <fullName evidence="9">D,D-heptose 1,7-bisphosphate phosphatase</fullName>
    </recommendedName>
</protein>
<dbReference type="GO" id="GO:0005737">
    <property type="term" value="C:cytoplasm"/>
    <property type="evidence" value="ECO:0007669"/>
    <property type="project" value="UniProtKB-SubCell"/>
</dbReference>
<evidence type="ECO:0000256" key="1">
    <source>
        <dbReference type="ARBA" id="ARBA00001946"/>
    </source>
</evidence>
<gene>
    <name evidence="10" type="ORF">EW093_13510</name>
</gene>
<evidence type="ECO:0000313" key="10">
    <source>
        <dbReference type="EMBL" id="QEN05685.1"/>
    </source>
</evidence>
<dbReference type="NCBIfam" id="TIGR01656">
    <property type="entry name" value="Histidinol-ppas"/>
    <property type="match status" value="1"/>
</dbReference>
<keyword evidence="5" id="KW-0963">Cytoplasm</keyword>
<evidence type="ECO:0000256" key="3">
    <source>
        <dbReference type="ARBA" id="ARBA00005628"/>
    </source>
</evidence>
<accession>A0A5C1QC53</accession>
<dbReference type="InterPro" id="IPR006543">
    <property type="entry name" value="Histidinol-phos"/>
</dbReference>
<evidence type="ECO:0000256" key="7">
    <source>
        <dbReference type="ARBA" id="ARBA00022801"/>
    </source>
</evidence>
<evidence type="ECO:0000256" key="2">
    <source>
        <dbReference type="ARBA" id="ARBA00004496"/>
    </source>
</evidence>
<comment type="cofactor">
    <cofactor evidence="1">
        <name>Mg(2+)</name>
        <dbReference type="ChEBI" id="CHEBI:18420"/>
    </cofactor>
</comment>
<dbReference type="PANTHER" id="PTHR42891">
    <property type="entry name" value="D-GLYCERO-BETA-D-MANNO-HEPTOSE-1,7-BISPHOSPHATE 7-PHOSPHATASE"/>
    <property type="match status" value="1"/>
</dbReference>
<dbReference type="SUPFAM" id="SSF56784">
    <property type="entry name" value="HAD-like"/>
    <property type="match status" value="1"/>
</dbReference>
<dbReference type="Gene3D" id="3.40.50.1000">
    <property type="entry name" value="HAD superfamily/HAD-like"/>
    <property type="match status" value="1"/>
</dbReference>
<dbReference type="AlphaFoldDB" id="A0A5C1QC53"/>
<dbReference type="RefSeq" id="WP_149568919.1">
    <property type="nucleotide sequence ID" value="NZ_CP035807.1"/>
</dbReference>
<dbReference type="OrthoDB" id="9801899at2"/>
<dbReference type="InterPro" id="IPR006549">
    <property type="entry name" value="HAD-SF_hydro_IIIA"/>
</dbReference>
<keyword evidence="8" id="KW-0119">Carbohydrate metabolism</keyword>
<comment type="subunit">
    <text evidence="4">Monomer.</text>
</comment>
<dbReference type="EMBL" id="CP035807">
    <property type="protein sequence ID" value="QEN05685.1"/>
    <property type="molecule type" value="Genomic_DNA"/>
</dbReference>
<dbReference type="Pfam" id="PF08645">
    <property type="entry name" value="PNK3P"/>
    <property type="match status" value="1"/>
</dbReference>
<dbReference type="InterPro" id="IPR013954">
    <property type="entry name" value="PNK3P"/>
</dbReference>
<evidence type="ECO:0000256" key="8">
    <source>
        <dbReference type="ARBA" id="ARBA00023277"/>
    </source>
</evidence>
<dbReference type="KEGG" id="sper:EW093_13510"/>
<dbReference type="Proteomes" id="UP000323824">
    <property type="component" value="Chromosome"/>
</dbReference>
<name>A0A5C1QC53_9SPIO</name>
<dbReference type="InterPro" id="IPR023214">
    <property type="entry name" value="HAD_sf"/>
</dbReference>
<dbReference type="InterPro" id="IPR036412">
    <property type="entry name" value="HAD-like_sf"/>
</dbReference>
<proteinExistence type="inferred from homology"/>
<organism evidence="10 11">
    <name type="scientific">Thiospirochaeta perfilievii</name>
    <dbReference type="NCBI Taxonomy" id="252967"/>
    <lineage>
        <taxon>Bacteria</taxon>
        <taxon>Pseudomonadati</taxon>
        <taxon>Spirochaetota</taxon>
        <taxon>Spirochaetia</taxon>
        <taxon>Spirochaetales</taxon>
        <taxon>Spirochaetaceae</taxon>
        <taxon>Thiospirochaeta</taxon>
    </lineage>
</organism>
<dbReference type="GO" id="GO:0005975">
    <property type="term" value="P:carbohydrate metabolic process"/>
    <property type="evidence" value="ECO:0007669"/>
    <property type="project" value="InterPro"/>
</dbReference>
<comment type="subcellular location">
    <subcellularLocation>
        <location evidence="2">Cytoplasm</location>
    </subcellularLocation>
</comment>
<dbReference type="InterPro" id="IPR004446">
    <property type="entry name" value="Heptose_bisP_phosphatase"/>
</dbReference>
<keyword evidence="7 10" id="KW-0378">Hydrolase</keyword>
<keyword evidence="11" id="KW-1185">Reference proteome</keyword>